<comment type="caution">
    <text evidence="2">The sequence shown here is derived from an EMBL/GenBank/DDBJ whole genome shotgun (WGS) entry which is preliminary data.</text>
</comment>
<evidence type="ECO:0000313" key="3">
    <source>
        <dbReference type="Proteomes" id="UP000734854"/>
    </source>
</evidence>
<evidence type="ECO:0000256" key="1">
    <source>
        <dbReference type="SAM" id="MobiDB-lite"/>
    </source>
</evidence>
<feature type="region of interest" description="Disordered" evidence="1">
    <location>
        <begin position="1"/>
        <end position="30"/>
    </location>
</feature>
<evidence type="ECO:0000313" key="2">
    <source>
        <dbReference type="EMBL" id="KAG6502286.1"/>
    </source>
</evidence>
<reference evidence="2 3" key="1">
    <citation type="submission" date="2020-08" db="EMBL/GenBank/DDBJ databases">
        <title>Plant Genome Project.</title>
        <authorList>
            <person name="Zhang R.-G."/>
        </authorList>
    </citation>
    <scope>NUCLEOTIDE SEQUENCE [LARGE SCALE GENOMIC DNA]</scope>
    <source>
        <tissue evidence="2">Rhizome</tissue>
    </source>
</reference>
<proteinExistence type="predicted"/>
<sequence>MERILNKLRSAQKKAQEMRSATTASQANQVAKPMKKILFERSSPIVSLENGEVAREVDLCAGDRIQQLNPEADVNGDDPTVSRAKEDSVGYGRVRDGDGVLRCLVQGVEREPAIRRISNHLMMHIQGKAYGDETMRELVGGVTGDQVPTRLGRHAKKPNLETDVAELLEKPSHLCHSHISSFRDGLLLVDPW</sequence>
<accession>A0A8J5L5W4</accession>
<keyword evidence="3" id="KW-1185">Reference proteome</keyword>
<dbReference type="EMBL" id="JACMSC010000011">
    <property type="protein sequence ID" value="KAG6502286.1"/>
    <property type="molecule type" value="Genomic_DNA"/>
</dbReference>
<name>A0A8J5L5W4_ZINOF</name>
<organism evidence="2 3">
    <name type="scientific">Zingiber officinale</name>
    <name type="common">Ginger</name>
    <name type="synonym">Amomum zingiber</name>
    <dbReference type="NCBI Taxonomy" id="94328"/>
    <lineage>
        <taxon>Eukaryota</taxon>
        <taxon>Viridiplantae</taxon>
        <taxon>Streptophyta</taxon>
        <taxon>Embryophyta</taxon>
        <taxon>Tracheophyta</taxon>
        <taxon>Spermatophyta</taxon>
        <taxon>Magnoliopsida</taxon>
        <taxon>Liliopsida</taxon>
        <taxon>Zingiberales</taxon>
        <taxon>Zingiberaceae</taxon>
        <taxon>Zingiber</taxon>
    </lineage>
</organism>
<dbReference type="AlphaFoldDB" id="A0A8J5L5W4"/>
<feature type="compositionally biased region" description="Polar residues" evidence="1">
    <location>
        <begin position="19"/>
        <end position="29"/>
    </location>
</feature>
<dbReference type="Proteomes" id="UP000734854">
    <property type="component" value="Unassembled WGS sequence"/>
</dbReference>
<gene>
    <name evidence="2" type="ORF">ZIOFF_042175</name>
</gene>
<protein>
    <submittedName>
        <fullName evidence="2">Uncharacterized protein</fullName>
    </submittedName>
</protein>